<dbReference type="Proteomes" id="UP001320122">
    <property type="component" value="Unassembled WGS sequence"/>
</dbReference>
<dbReference type="PRINTS" id="PR00080">
    <property type="entry name" value="SDRFAMILY"/>
</dbReference>
<gene>
    <name evidence="2" type="ORF">HOP51_13200</name>
</gene>
<name>A0ABS9AH63_9GAMM</name>
<dbReference type="SUPFAM" id="SSF51735">
    <property type="entry name" value="NAD(P)-binding Rossmann-fold domains"/>
    <property type="match status" value="1"/>
</dbReference>
<proteinExistence type="inferred from homology"/>
<comment type="caution">
    <text evidence="2">The sequence shown here is derived from an EMBL/GenBank/DDBJ whole genome shotgun (WGS) entry which is preliminary data.</text>
</comment>
<evidence type="ECO:0000313" key="2">
    <source>
        <dbReference type="EMBL" id="MCE8021059.1"/>
    </source>
</evidence>
<comment type="similarity">
    <text evidence="1">Belongs to the short-chain dehydrogenases/reductases (SDR) family.</text>
</comment>
<dbReference type="PANTHER" id="PTHR42760">
    <property type="entry name" value="SHORT-CHAIN DEHYDROGENASES/REDUCTASES FAMILY MEMBER"/>
    <property type="match status" value="1"/>
</dbReference>
<dbReference type="PRINTS" id="PR00081">
    <property type="entry name" value="GDHRDH"/>
</dbReference>
<dbReference type="CDD" id="cd05233">
    <property type="entry name" value="SDR_c"/>
    <property type="match status" value="1"/>
</dbReference>
<organism evidence="2 3">
    <name type="scientific">Billgrantia zhangzhouensis</name>
    <dbReference type="NCBI Taxonomy" id="2733481"/>
    <lineage>
        <taxon>Bacteria</taxon>
        <taxon>Pseudomonadati</taxon>
        <taxon>Pseudomonadota</taxon>
        <taxon>Gammaproteobacteria</taxon>
        <taxon>Oceanospirillales</taxon>
        <taxon>Halomonadaceae</taxon>
        <taxon>Billgrantia</taxon>
    </lineage>
</organism>
<reference evidence="2 3" key="1">
    <citation type="journal article" date="2021" name="Front. Microbiol.">
        <title>Aerobic Denitrification and Heterotrophic Sulfur Oxidation in the Genus Halomonas Revealed by Six Novel Species Characterizations and Genome-Based Analysis.</title>
        <authorList>
            <person name="Wang L."/>
            <person name="Shao Z."/>
        </authorList>
    </citation>
    <scope>NUCLEOTIDE SEQUENCE [LARGE SCALE GENOMIC DNA]</scope>
    <source>
        <strain evidence="2 3">MCCC 1A11036</strain>
    </source>
</reference>
<dbReference type="Pfam" id="PF13561">
    <property type="entry name" value="adh_short_C2"/>
    <property type="match status" value="1"/>
</dbReference>
<sequence length="256" mass="27490">MINKNQVAIVTGAASGIGRSTAFLLANKGNIVISIDRDEKGLEFLRRSCASKIFSLVADLTDPDLEVKVADALHATGGDLSVLVNNAGIGGGNCVSRTTDESLRNFFEINVVSLFRLSRLAVTEMRKRSSGAIVNVASIFAEVGATHSSAYSSSKGAVASLTRQMATDYGPSGIRVNAVAPGLIETPLTKERIRTERWRHQIFVEQSPLRRVGQPDEIARAIAFLASEDASFINGEVLRVDGGWGMGRYPRPEAEL</sequence>
<dbReference type="InterPro" id="IPR002347">
    <property type="entry name" value="SDR_fam"/>
</dbReference>
<keyword evidence="3" id="KW-1185">Reference proteome</keyword>
<dbReference type="InterPro" id="IPR020904">
    <property type="entry name" value="Sc_DH/Rdtase_CS"/>
</dbReference>
<dbReference type="InterPro" id="IPR036291">
    <property type="entry name" value="NAD(P)-bd_dom_sf"/>
</dbReference>
<dbReference type="EMBL" id="JABFTT010000009">
    <property type="protein sequence ID" value="MCE8021059.1"/>
    <property type="molecule type" value="Genomic_DNA"/>
</dbReference>
<accession>A0ABS9AH63</accession>
<evidence type="ECO:0000313" key="3">
    <source>
        <dbReference type="Proteomes" id="UP001320122"/>
    </source>
</evidence>
<dbReference type="Gene3D" id="3.40.50.720">
    <property type="entry name" value="NAD(P)-binding Rossmann-like Domain"/>
    <property type="match status" value="1"/>
</dbReference>
<evidence type="ECO:0000256" key="1">
    <source>
        <dbReference type="ARBA" id="ARBA00006484"/>
    </source>
</evidence>
<dbReference type="PROSITE" id="PS00061">
    <property type="entry name" value="ADH_SHORT"/>
    <property type="match status" value="1"/>
</dbReference>
<dbReference type="RefSeq" id="WP_234274372.1">
    <property type="nucleotide sequence ID" value="NZ_JABFTT010000009.1"/>
</dbReference>
<dbReference type="PANTHER" id="PTHR42760:SF123">
    <property type="entry name" value="OXIDOREDUCTASE"/>
    <property type="match status" value="1"/>
</dbReference>
<protein>
    <submittedName>
        <fullName evidence="2">SDR family oxidoreductase</fullName>
    </submittedName>
</protein>